<evidence type="ECO:0000313" key="3">
    <source>
        <dbReference type="RefSeq" id="XP_049301888.1"/>
    </source>
</evidence>
<reference evidence="3" key="2">
    <citation type="submission" date="2025-08" db="UniProtKB">
        <authorList>
            <consortium name="RefSeq"/>
        </authorList>
    </citation>
    <scope>IDENTIFICATION</scope>
    <source>
        <tissue evidence="3">Adult</tissue>
    </source>
</reference>
<evidence type="ECO:0000256" key="1">
    <source>
        <dbReference type="SAM" id="MobiDB-lite"/>
    </source>
</evidence>
<organism evidence="2 3">
    <name type="scientific">Bactrocera dorsalis</name>
    <name type="common">Oriental fruit fly</name>
    <name type="synonym">Dacus dorsalis</name>
    <dbReference type="NCBI Taxonomy" id="27457"/>
    <lineage>
        <taxon>Eukaryota</taxon>
        <taxon>Metazoa</taxon>
        <taxon>Ecdysozoa</taxon>
        <taxon>Arthropoda</taxon>
        <taxon>Hexapoda</taxon>
        <taxon>Insecta</taxon>
        <taxon>Pterygota</taxon>
        <taxon>Neoptera</taxon>
        <taxon>Endopterygota</taxon>
        <taxon>Diptera</taxon>
        <taxon>Brachycera</taxon>
        <taxon>Muscomorpha</taxon>
        <taxon>Tephritoidea</taxon>
        <taxon>Tephritidae</taxon>
        <taxon>Bactrocera</taxon>
        <taxon>Bactrocera</taxon>
    </lineage>
</organism>
<reference evidence="2" key="1">
    <citation type="submission" date="2025-05" db="UniProtKB">
        <authorList>
            <consortium name="RefSeq"/>
        </authorList>
    </citation>
    <scope>NUCLEOTIDE SEQUENCE [LARGE SCALE GENOMIC DNA]</scope>
</reference>
<name>A0ABM3IY14_BACDO</name>
<accession>A0ABM3IY14</accession>
<evidence type="ECO:0000313" key="2">
    <source>
        <dbReference type="Proteomes" id="UP001652620"/>
    </source>
</evidence>
<protein>
    <submittedName>
        <fullName evidence="3">Uncharacterized protein LOC125775391 isoform X1</fullName>
    </submittedName>
</protein>
<gene>
    <name evidence="3" type="primary">LOC125775391</name>
</gene>
<proteinExistence type="predicted"/>
<dbReference type="Proteomes" id="UP001652620">
    <property type="component" value="Chromosome 1"/>
</dbReference>
<feature type="compositionally biased region" description="Polar residues" evidence="1">
    <location>
        <begin position="42"/>
        <end position="57"/>
    </location>
</feature>
<sequence>MSRISTYGNTSRSSQAARRTRNSRARQRESVIEKVSPRNRLLESSTHQLEDVNQTHNQQERLRRREVHNQQQRSRRKEVRARQSDEVRSQYAIIRRQQRQHLSFVNFERAGFRYDPNIQYSASVQIGQMSVVCQYFNAVKFKNEPLPELLPPPQPLFQLLYGESPHSSHFLKQIVNEQNYNPTFKVFLPNNIRQKLQSFPPIIHVHGQMFHLAGSLLPHPDQEHKYLQIYFLGDSHDEVNRRCAIFNTTKREIIEQLQQMLHEHNGLIKLFTISLERMPTDGHSIIIQAGKRPTGSHERQYNAPTDSEISVVVVGENLQSRDIVIKRRNQNALKRISETHRSYDAMQYRLMFCRREDGYHLGYKMINPVNG</sequence>
<dbReference type="GeneID" id="125775391"/>
<dbReference type="RefSeq" id="XP_049301888.1">
    <property type="nucleotide sequence ID" value="XM_049445931.1"/>
</dbReference>
<feature type="compositionally biased region" description="Basic and acidic residues" evidence="1">
    <location>
        <begin position="26"/>
        <end position="36"/>
    </location>
</feature>
<dbReference type="PANTHER" id="PTHR45786:SF74">
    <property type="entry name" value="ATP-DEPENDENT DNA HELICASE"/>
    <property type="match status" value="1"/>
</dbReference>
<keyword evidence="2" id="KW-1185">Reference proteome</keyword>
<feature type="region of interest" description="Disordered" evidence="1">
    <location>
        <begin position="1"/>
        <end position="86"/>
    </location>
</feature>
<dbReference type="PANTHER" id="PTHR45786">
    <property type="entry name" value="DNA BINDING PROTEIN-LIKE"/>
    <property type="match status" value="1"/>
</dbReference>